<dbReference type="InterPro" id="IPR000086">
    <property type="entry name" value="NUDIX_hydrolase_dom"/>
</dbReference>
<dbReference type="NCBIfam" id="NF001936">
    <property type="entry name" value="PRK00714.1-3"/>
    <property type="match status" value="1"/>
</dbReference>
<dbReference type="PANTHER" id="PTHR11839:SF22">
    <property type="entry name" value="NUDIX HYDROLASE 26, CHLOROPLASTIC"/>
    <property type="match status" value="1"/>
</dbReference>
<comment type="cofactor">
    <cofactor evidence="3">
        <name>a divalent metal cation</name>
        <dbReference type="ChEBI" id="CHEBI:60240"/>
    </cofactor>
</comment>
<keyword evidence="2 3" id="KW-0378">Hydrolase</keyword>
<reference evidence="5 6" key="1">
    <citation type="submission" date="2018-11" db="EMBL/GenBank/DDBJ databases">
        <title>Genomic Encyclopedia of Type Strains, Phase IV (KMG-IV): sequencing the most valuable type-strain genomes for metagenomic binning, comparative biology and taxonomic classification.</title>
        <authorList>
            <person name="Goeker M."/>
        </authorList>
    </citation>
    <scope>NUCLEOTIDE SEQUENCE [LARGE SCALE GENOMIC DNA]</scope>
    <source>
        <strain evidence="5 6">DSM 5900</strain>
    </source>
</reference>
<dbReference type="GO" id="GO:0034432">
    <property type="term" value="F:bis(5'-adenosyl)-pentaphosphatase activity"/>
    <property type="evidence" value="ECO:0007669"/>
    <property type="project" value="TreeGrafter"/>
</dbReference>
<dbReference type="InterPro" id="IPR020084">
    <property type="entry name" value="NUDIX_hydrolase_CS"/>
</dbReference>
<feature type="short sequence motif" description="Nudix box" evidence="3">
    <location>
        <begin position="44"/>
        <end position="65"/>
    </location>
</feature>
<dbReference type="InterPro" id="IPR022927">
    <property type="entry name" value="RppH"/>
</dbReference>
<evidence type="ECO:0000313" key="5">
    <source>
        <dbReference type="EMBL" id="ROP83369.1"/>
    </source>
</evidence>
<dbReference type="Pfam" id="PF00293">
    <property type="entry name" value="NUDIX"/>
    <property type="match status" value="1"/>
</dbReference>
<proteinExistence type="inferred from homology"/>
<accession>A0A3N1KX75</accession>
<name>A0A3N1KX75_9PROT</name>
<comment type="cofactor">
    <cofactor evidence="1">
        <name>Mg(2+)</name>
        <dbReference type="ChEBI" id="CHEBI:18420"/>
    </cofactor>
</comment>
<sequence length="160" mass="18355">MTREATASLPYRRAVGIMVLNREGQVLVAQRIDMPSDAWQMPQGGIDRGETPIEAASRELCEEIGTCNGAFLGESRDWYSYDLPPDLAGKLWRGRYRGQTQKWFAFRFDGEDSEINLETEHPEFLAWKWVDAVEVPKLIVPFKRDIYTAILAEFAPFLPR</sequence>
<evidence type="ECO:0000313" key="6">
    <source>
        <dbReference type="Proteomes" id="UP000278222"/>
    </source>
</evidence>
<gene>
    <name evidence="3" type="primary">rppH</name>
    <name evidence="3" type="synonym">nudH</name>
    <name evidence="5" type="ORF">EDC65_4903</name>
</gene>
<dbReference type="CDD" id="cd03671">
    <property type="entry name" value="NUDIX_Ap4A_hydrolase_plant_like"/>
    <property type="match status" value="1"/>
</dbReference>
<dbReference type="AlphaFoldDB" id="A0A3N1KX75"/>
<evidence type="ECO:0000256" key="2">
    <source>
        <dbReference type="ARBA" id="ARBA00022801"/>
    </source>
</evidence>
<dbReference type="PANTHER" id="PTHR11839">
    <property type="entry name" value="UDP/ADP-SUGAR PYROPHOSPHATASE"/>
    <property type="match status" value="1"/>
</dbReference>
<dbReference type="GO" id="GO:0008893">
    <property type="term" value="F:guanosine-3',5'-bis(diphosphate) 3'-diphosphatase activity"/>
    <property type="evidence" value="ECO:0007669"/>
    <property type="project" value="TreeGrafter"/>
</dbReference>
<dbReference type="OrthoDB" id="9816040at2"/>
<keyword evidence="6" id="KW-1185">Reference proteome</keyword>
<protein>
    <recommendedName>
        <fullName evidence="3">RNA pyrophosphohydrolase</fullName>
        <ecNumber evidence="3">3.6.1.-</ecNumber>
    </recommendedName>
    <alternativeName>
        <fullName evidence="3">(Di)nucleoside polyphosphate hydrolase</fullName>
    </alternativeName>
</protein>
<dbReference type="SUPFAM" id="SSF55811">
    <property type="entry name" value="Nudix"/>
    <property type="match status" value="1"/>
</dbReference>
<dbReference type="NCBIfam" id="NF001938">
    <property type="entry name" value="PRK00714.1-5"/>
    <property type="match status" value="1"/>
</dbReference>
<dbReference type="PROSITE" id="PS00893">
    <property type="entry name" value="NUDIX_BOX"/>
    <property type="match status" value="1"/>
</dbReference>
<dbReference type="RefSeq" id="WP_123694548.1">
    <property type="nucleotide sequence ID" value="NZ_AP019700.1"/>
</dbReference>
<feature type="domain" description="Nudix hydrolase" evidence="4">
    <location>
        <begin position="10"/>
        <end position="152"/>
    </location>
</feature>
<evidence type="ECO:0000256" key="1">
    <source>
        <dbReference type="ARBA" id="ARBA00001946"/>
    </source>
</evidence>
<dbReference type="Proteomes" id="UP000278222">
    <property type="component" value="Unassembled WGS sequence"/>
</dbReference>
<organism evidence="5 6">
    <name type="scientific">Stella humosa</name>
    <dbReference type="NCBI Taxonomy" id="94"/>
    <lineage>
        <taxon>Bacteria</taxon>
        <taxon>Pseudomonadati</taxon>
        <taxon>Pseudomonadota</taxon>
        <taxon>Alphaproteobacteria</taxon>
        <taxon>Rhodospirillales</taxon>
        <taxon>Stellaceae</taxon>
        <taxon>Stella</taxon>
    </lineage>
</organism>
<dbReference type="EC" id="3.6.1.-" evidence="3"/>
<evidence type="ECO:0000259" key="4">
    <source>
        <dbReference type="PROSITE" id="PS51462"/>
    </source>
</evidence>
<dbReference type="EMBL" id="RJKX01000017">
    <property type="protein sequence ID" value="ROP83369.1"/>
    <property type="molecule type" value="Genomic_DNA"/>
</dbReference>
<evidence type="ECO:0000256" key="3">
    <source>
        <dbReference type="HAMAP-Rule" id="MF_00298"/>
    </source>
</evidence>
<comment type="caution">
    <text evidence="5">The sequence shown here is derived from an EMBL/GenBank/DDBJ whole genome shotgun (WGS) entry which is preliminary data.</text>
</comment>
<dbReference type="GO" id="GO:0019693">
    <property type="term" value="P:ribose phosphate metabolic process"/>
    <property type="evidence" value="ECO:0007669"/>
    <property type="project" value="TreeGrafter"/>
</dbReference>
<dbReference type="Gene3D" id="3.90.79.10">
    <property type="entry name" value="Nucleoside Triphosphate Pyrophosphohydrolase"/>
    <property type="match status" value="1"/>
</dbReference>
<comment type="similarity">
    <text evidence="3">Belongs to the Nudix hydrolase family. RppH subfamily.</text>
</comment>
<comment type="function">
    <text evidence="3">Accelerates the degradation of transcripts by removing pyrophosphate from the 5'-end of triphosphorylated RNA, leading to a more labile monophosphorylated state that can stimulate subsequent ribonuclease cleavage.</text>
</comment>
<dbReference type="HAMAP" id="MF_00298">
    <property type="entry name" value="Nudix_RppH"/>
    <property type="match status" value="1"/>
</dbReference>
<dbReference type="GO" id="GO:0006753">
    <property type="term" value="P:nucleoside phosphate metabolic process"/>
    <property type="evidence" value="ECO:0007669"/>
    <property type="project" value="TreeGrafter"/>
</dbReference>
<dbReference type="PROSITE" id="PS51462">
    <property type="entry name" value="NUDIX"/>
    <property type="match status" value="1"/>
</dbReference>
<dbReference type="InterPro" id="IPR015797">
    <property type="entry name" value="NUDIX_hydrolase-like_dom_sf"/>
</dbReference>